<dbReference type="InterPro" id="IPR013106">
    <property type="entry name" value="Ig_V-set"/>
</dbReference>
<feature type="domain" description="Ig-like" evidence="3">
    <location>
        <begin position="200"/>
        <end position="282"/>
    </location>
</feature>
<dbReference type="AlphaFoldDB" id="A0A8M1KN51"/>
<dbReference type="SMART" id="SM00409">
    <property type="entry name" value="IG"/>
    <property type="match status" value="3"/>
</dbReference>
<dbReference type="Pfam" id="PF00047">
    <property type="entry name" value="ig"/>
    <property type="match status" value="1"/>
</dbReference>
<keyword evidence="2" id="KW-1133">Transmembrane helix</keyword>
<dbReference type="InterPro" id="IPR013151">
    <property type="entry name" value="Immunoglobulin_dom"/>
</dbReference>
<dbReference type="Pfam" id="PF13895">
    <property type="entry name" value="Ig_2"/>
    <property type="match status" value="1"/>
</dbReference>
<dbReference type="Proteomes" id="UP000515152">
    <property type="component" value="Unplaced"/>
</dbReference>
<evidence type="ECO:0000313" key="4">
    <source>
        <dbReference type="Proteomes" id="UP000515152"/>
    </source>
</evidence>
<name>A0A8M1KN51_CLUHA</name>
<dbReference type="PANTHER" id="PTHR46013:SF4">
    <property type="entry name" value="B-CELL RECEPTOR CD22-RELATED"/>
    <property type="match status" value="1"/>
</dbReference>
<evidence type="ECO:0000256" key="1">
    <source>
        <dbReference type="SAM" id="MobiDB-lite"/>
    </source>
</evidence>
<evidence type="ECO:0000256" key="2">
    <source>
        <dbReference type="SAM" id="Phobius"/>
    </source>
</evidence>
<reference evidence="5" key="1">
    <citation type="submission" date="2025-08" db="UniProtKB">
        <authorList>
            <consortium name="RefSeq"/>
        </authorList>
    </citation>
    <scope>IDENTIFICATION</scope>
</reference>
<dbReference type="CDD" id="cd00096">
    <property type="entry name" value="Ig"/>
    <property type="match status" value="1"/>
</dbReference>
<feature type="domain" description="Ig-like" evidence="3">
    <location>
        <begin position="125"/>
        <end position="195"/>
    </location>
</feature>
<proteinExistence type="predicted"/>
<evidence type="ECO:0000259" key="3">
    <source>
        <dbReference type="PROSITE" id="PS50835"/>
    </source>
</evidence>
<dbReference type="GeneID" id="122132536"/>
<dbReference type="PANTHER" id="PTHR46013">
    <property type="entry name" value="VASCULAR CELL ADHESION MOLECULE 1"/>
    <property type="match status" value="1"/>
</dbReference>
<keyword evidence="2" id="KW-0812">Transmembrane</keyword>
<keyword evidence="2" id="KW-0472">Membrane</keyword>
<dbReference type="InterPro" id="IPR003599">
    <property type="entry name" value="Ig_sub"/>
</dbReference>
<keyword evidence="4" id="KW-1185">Reference proteome</keyword>
<sequence>MRGDWEVTMTHKSICAVTGSSVVMPCSFTHPPDLKVTKVYWLIDPKEGKEASDLNSTTSYKDRVQYFWNNDNNCSMKLSNVKKTDKAKYHARIETNEKKGKWQSKSAVQLSVTDLTVRIPKPVLEGNEVTLSCTATCSNEETPHVIWRKDGQELPGEQTTNHQLKLMDVSPDDEGNYSCALKDHGEHPSKPVKLNVMFSPKNIALSVRPTVILMGGSVNLTCSSDAKPPVENYTWFKVGESTPVGSGQQHSITDIRSEDGGQYYCEARNEHGADNSSAVSITVADLGDHSPVVYSITGFSVCGAAGLFCVLVWIRFHKSNTGDSKKEPHDAGETAGAQGDDVQYSSIQFKKAGVEHGSPNQPEGELSVIYSSVETRA</sequence>
<dbReference type="Pfam" id="PF07686">
    <property type="entry name" value="V-set"/>
    <property type="match status" value="1"/>
</dbReference>
<feature type="compositionally biased region" description="Basic and acidic residues" evidence="1">
    <location>
        <begin position="323"/>
        <end position="332"/>
    </location>
</feature>
<accession>A0A8M1KN51</accession>
<gene>
    <name evidence="5" type="primary">LOC122132536</name>
</gene>
<feature type="region of interest" description="Disordered" evidence="1">
    <location>
        <begin position="321"/>
        <end position="377"/>
    </location>
</feature>
<protein>
    <submittedName>
        <fullName evidence="5">B-cell receptor CD22-like</fullName>
    </submittedName>
</protein>
<dbReference type="RefSeq" id="XP_042563154.1">
    <property type="nucleotide sequence ID" value="XM_042707220.1"/>
</dbReference>
<dbReference type="SMART" id="SM00408">
    <property type="entry name" value="IGc2"/>
    <property type="match status" value="2"/>
</dbReference>
<organism evidence="4 5">
    <name type="scientific">Clupea harengus</name>
    <name type="common">Atlantic herring</name>
    <dbReference type="NCBI Taxonomy" id="7950"/>
    <lineage>
        <taxon>Eukaryota</taxon>
        <taxon>Metazoa</taxon>
        <taxon>Chordata</taxon>
        <taxon>Craniata</taxon>
        <taxon>Vertebrata</taxon>
        <taxon>Euteleostomi</taxon>
        <taxon>Actinopterygii</taxon>
        <taxon>Neopterygii</taxon>
        <taxon>Teleostei</taxon>
        <taxon>Clupei</taxon>
        <taxon>Clupeiformes</taxon>
        <taxon>Clupeoidei</taxon>
        <taxon>Clupeidae</taxon>
        <taxon>Clupea</taxon>
    </lineage>
</organism>
<dbReference type="PROSITE" id="PS50835">
    <property type="entry name" value="IG_LIKE"/>
    <property type="match status" value="2"/>
</dbReference>
<dbReference type="InterPro" id="IPR007110">
    <property type="entry name" value="Ig-like_dom"/>
</dbReference>
<dbReference type="OrthoDB" id="9448246at2759"/>
<evidence type="ECO:0000313" key="5">
    <source>
        <dbReference type="RefSeq" id="XP_042563154.1"/>
    </source>
</evidence>
<dbReference type="KEGG" id="char:122132536"/>
<dbReference type="InterPro" id="IPR003598">
    <property type="entry name" value="Ig_sub2"/>
</dbReference>
<feature type="transmembrane region" description="Helical" evidence="2">
    <location>
        <begin position="292"/>
        <end position="316"/>
    </location>
</feature>